<evidence type="ECO:0000313" key="1">
    <source>
        <dbReference type="EMBL" id="MFB9681241.1"/>
    </source>
</evidence>
<sequence length="78" mass="8714">MARVFSYALGSRRPPERRTARQVIASTLAQNPDIAAQPDYLQTLVDYILLDLDEAGLEIVAREGGEVLQTSRDRPDGW</sequence>
<dbReference type="EMBL" id="JBHMBS010000031">
    <property type="protein sequence ID" value="MFB9681241.1"/>
    <property type="molecule type" value="Genomic_DNA"/>
</dbReference>
<name>A0ABV5TSM2_9ACTN</name>
<protein>
    <submittedName>
        <fullName evidence="1">Uncharacterized protein</fullName>
    </submittedName>
</protein>
<gene>
    <name evidence="1" type="ORF">ACFFRH_37675</name>
</gene>
<evidence type="ECO:0000313" key="2">
    <source>
        <dbReference type="Proteomes" id="UP001589610"/>
    </source>
</evidence>
<dbReference type="RefSeq" id="WP_386162331.1">
    <property type="nucleotide sequence ID" value="NZ_JBHMBS010000031.1"/>
</dbReference>
<proteinExistence type="predicted"/>
<dbReference type="Proteomes" id="UP001589610">
    <property type="component" value="Unassembled WGS sequence"/>
</dbReference>
<accession>A0ABV5TSM2</accession>
<reference evidence="1 2" key="1">
    <citation type="submission" date="2024-09" db="EMBL/GenBank/DDBJ databases">
        <authorList>
            <person name="Sun Q."/>
            <person name="Mori K."/>
        </authorList>
    </citation>
    <scope>NUCLEOTIDE SEQUENCE [LARGE SCALE GENOMIC DNA]</scope>
    <source>
        <strain evidence="1 2">JCM 3028</strain>
    </source>
</reference>
<keyword evidence="2" id="KW-1185">Reference proteome</keyword>
<comment type="caution">
    <text evidence="1">The sequence shown here is derived from an EMBL/GenBank/DDBJ whole genome shotgun (WGS) entry which is preliminary data.</text>
</comment>
<organism evidence="1 2">
    <name type="scientific">Streptosporangium vulgare</name>
    <dbReference type="NCBI Taxonomy" id="46190"/>
    <lineage>
        <taxon>Bacteria</taxon>
        <taxon>Bacillati</taxon>
        <taxon>Actinomycetota</taxon>
        <taxon>Actinomycetes</taxon>
        <taxon>Streptosporangiales</taxon>
        <taxon>Streptosporangiaceae</taxon>
        <taxon>Streptosporangium</taxon>
    </lineage>
</organism>